<proteinExistence type="predicted"/>
<organism evidence="1 2">
    <name type="scientific">Necator americanus</name>
    <name type="common">Human hookworm</name>
    <dbReference type="NCBI Taxonomy" id="51031"/>
    <lineage>
        <taxon>Eukaryota</taxon>
        <taxon>Metazoa</taxon>
        <taxon>Ecdysozoa</taxon>
        <taxon>Nematoda</taxon>
        <taxon>Chromadorea</taxon>
        <taxon>Rhabditida</taxon>
        <taxon>Rhabditina</taxon>
        <taxon>Rhabditomorpha</taxon>
        <taxon>Strongyloidea</taxon>
        <taxon>Ancylostomatidae</taxon>
        <taxon>Bunostominae</taxon>
        <taxon>Necator</taxon>
    </lineage>
</organism>
<comment type="caution">
    <text evidence="1">The sequence shown here is derived from an EMBL/GenBank/DDBJ whole genome shotgun (WGS) entry which is preliminary data.</text>
</comment>
<reference evidence="1 2" key="1">
    <citation type="submission" date="2023-08" db="EMBL/GenBank/DDBJ databases">
        <title>A Necator americanus chromosomal reference genome.</title>
        <authorList>
            <person name="Ilik V."/>
            <person name="Petrzelkova K.J."/>
            <person name="Pardy F."/>
            <person name="Fuh T."/>
            <person name="Niatou-Singa F.S."/>
            <person name="Gouil Q."/>
            <person name="Baker L."/>
            <person name="Ritchie M.E."/>
            <person name="Jex A.R."/>
            <person name="Gazzola D."/>
            <person name="Li H."/>
            <person name="Toshio Fujiwara R."/>
            <person name="Zhan B."/>
            <person name="Aroian R.V."/>
            <person name="Pafco B."/>
            <person name="Schwarz E.M."/>
        </authorList>
    </citation>
    <scope>NUCLEOTIDE SEQUENCE [LARGE SCALE GENOMIC DNA]</scope>
    <source>
        <strain evidence="1 2">Aroian</strain>
        <tissue evidence="1">Whole animal</tissue>
    </source>
</reference>
<protein>
    <submittedName>
        <fullName evidence="1">Uncharacterized protein</fullName>
    </submittedName>
</protein>
<name>A0ABR1DYN6_NECAM</name>
<sequence>MNGDKIMTFVHDLKQTFRKVLKSVCGEDGGIRLEDSGIGVSSYVYFGRSMNMENDLKEELNGRMRTAWAAFAAARKATKQLTDQDLCAVPPVRLHSSSSALLSSGDTGRHRTHV</sequence>
<accession>A0ABR1DYN6</accession>
<evidence type="ECO:0000313" key="1">
    <source>
        <dbReference type="EMBL" id="KAK6755485.1"/>
    </source>
</evidence>
<dbReference type="Proteomes" id="UP001303046">
    <property type="component" value="Unassembled WGS sequence"/>
</dbReference>
<keyword evidence="2" id="KW-1185">Reference proteome</keyword>
<gene>
    <name evidence="1" type="primary">Necator_chrV.g18868</name>
    <name evidence="1" type="ORF">RB195_014077</name>
</gene>
<evidence type="ECO:0000313" key="2">
    <source>
        <dbReference type="Proteomes" id="UP001303046"/>
    </source>
</evidence>
<dbReference type="EMBL" id="JAVFWL010000005">
    <property type="protein sequence ID" value="KAK6755485.1"/>
    <property type="molecule type" value="Genomic_DNA"/>
</dbReference>